<sequence length="277" mass="31181">MNGRYPQSISPTFNSSTSSTHRSEEPKKDSNCTRPNFQDSTDESLLAERAPGFERRKRKFRKRKEREVCATNRSGIYTNTDSSPSPPERGRLSDHRYDCKMDGKVVVAMADSVAHDKATQCPDLTLTSLPNYAEVRMQKHRYQLSRRSASNHRSTQSTGTNTRQVQAGGSTQVPTRESKLLLWREKQENVAKRYEERMSLIGSVAPETSENSTCSTQRGSDLESSQHTSIHERKKLEAYAGSIFSYPPPDPASLPAPPDYWINASYAAARHQNSFST</sequence>
<keyword evidence="3" id="KW-1185">Reference proteome</keyword>
<evidence type="ECO:0000313" key="3">
    <source>
        <dbReference type="Proteomes" id="UP001642483"/>
    </source>
</evidence>
<feature type="compositionally biased region" description="Low complexity" evidence="1">
    <location>
        <begin position="8"/>
        <end position="20"/>
    </location>
</feature>
<feature type="region of interest" description="Disordered" evidence="1">
    <location>
        <begin position="1"/>
        <end position="95"/>
    </location>
</feature>
<feature type="compositionally biased region" description="Polar residues" evidence="1">
    <location>
        <begin position="71"/>
        <end position="83"/>
    </location>
</feature>
<evidence type="ECO:0000256" key="1">
    <source>
        <dbReference type="SAM" id="MobiDB-lite"/>
    </source>
</evidence>
<organism evidence="2 3">
    <name type="scientific">Clavelina lepadiformis</name>
    <name type="common">Light-bulb sea squirt</name>
    <name type="synonym">Ascidia lepadiformis</name>
    <dbReference type="NCBI Taxonomy" id="159417"/>
    <lineage>
        <taxon>Eukaryota</taxon>
        <taxon>Metazoa</taxon>
        <taxon>Chordata</taxon>
        <taxon>Tunicata</taxon>
        <taxon>Ascidiacea</taxon>
        <taxon>Aplousobranchia</taxon>
        <taxon>Clavelinidae</taxon>
        <taxon>Clavelina</taxon>
    </lineage>
</organism>
<dbReference type="Proteomes" id="UP001642483">
    <property type="component" value="Unassembled WGS sequence"/>
</dbReference>
<feature type="compositionally biased region" description="Basic and acidic residues" evidence="1">
    <location>
        <begin position="21"/>
        <end position="31"/>
    </location>
</feature>
<comment type="caution">
    <text evidence="2">The sequence shown here is derived from an EMBL/GenBank/DDBJ whole genome shotgun (WGS) entry which is preliminary data.</text>
</comment>
<name>A0ABP0FP46_CLALP</name>
<feature type="compositionally biased region" description="Basic residues" evidence="1">
    <location>
        <begin position="55"/>
        <end position="64"/>
    </location>
</feature>
<feature type="region of interest" description="Disordered" evidence="1">
    <location>
        <begin position="205"/>
        <end position="234"/>
    </location>
</feature>
<gene>
    <name evidence="2" type="ORF">CVLEPA_LOCUS11621</name>
</gene>
<proteinExistence type="predicted"/>
<protein>
    <submittedName>
        <fullName evidence="2">Uncharacterized protein</fullName>
    </submittedName>
</protein>
<feature type="compositionally biased region" description="Polar residues" evidence="1">
    <location>
        <begin position="145"/>
        <end position="175"/>
    </location>
</feature>
<accession>A0ABP0FP46</accession>
<feature type="region of interest" description="Disordered" evidence="1">
    <location>
        <begin position="142"/>
        <end position="180"/>
    </location>
</feature>
<evidence type="ECO:0000313" key="2">
    <source>
        <dbReference type="EMBL" id="CAK8681419.1"/>
    </source>
</evidence>
<feature type="compositionally biased region" description="Polar residues" evidence="1">
    <location>
        <begin position="206"/>
        <end position="228"/>
    </location>
</feature>
<reference evidence="2 3" key="1">
    <citation type="submission" date="2024-02" db="EMBL/GenBank/DDBJ databases">
        <authorList>
            <person name="Daric V."/>
            <person name="Darras S."/>
        </authorList>
    </citation>
    <scope>NUCLEOTIDE SEQUENCE [LARGE SCALE GENOMIC DNA]</scope>
</reference>
<dbReference type="EMBL" id="CAWYQH010000079">
    <property type="protein sequence ID" value="CAK8681419.1"/>
    <property type="molecule type" value="Genomic_DNA"/>
</dbReference>